<dbReference type="GeneID" id="36284321"/>
<dbReference type="RefSeq" id="XP_024327757.1">
    <property type="nucleotide sequence ID" value="XM_024464914.1"/>
</dbReference>
<dbReference type="PANTHER" id="PTHR43656">
    <property type="entry name" value="BINDING OXIDOREDUCTASE, PUTATIVE (AFU_ORTHOLOGUE AFUA_2G08260)-RELATED"/>
    <property type="match status" value="1"/>
</dbReference>
<keyword evidence="3" id="KW-0288">FMN</keyword>
<dbReference type="Pfam" id="PF00724">
    <property type="entry name" value="Oxidored_FMN"/>
    <property type="match status" value="1"/>
</dbReference>
<evidence type="ECO:0000256" key="3">
    <source>
        <dbReference type="ARBA" id="ARBA00022643"/>
    </source>
</evidence>
<dbReference type="SUPFAM" id="SSF51395">
    <property type="entry name" value="FMN-linked oxidoreductases"/>
    <property type="match status" value="1"/>
</dbReference>
<reference evidence="6" key="1">
    <citation type="submission" date="2016-03" db="EMBL/GenBank/DDBJ databases">
        <title>Updated assembly of Pseudogymnoascus destructans, the fungus causing white-nose syndrome of bats.</title>
        <authorList>
            <person name="Palmer J.M."/>
            <person name="Drees K.P."/>
            <person name="Foster J.T."/>
            <person name="Lindner D.L."/>
        </authorList>
    </citation>
    <scope>NUCLEOTIDE SEQUENCE [LARGE SCALE GENOMIC DNA]</scope>
    <source>
        <strain evidence="6">20631-21</strain>
    </source>
</reference>
<dbReference type="PANTHER" id="PTHR43656:SF2">
    <property type="entry name" value="BINDING OXIDOREDUCTASE, PUTATIVE (AFU_ORTHOLOGUE AFUA_2G08260)-RELATED"/>
    <property type="match status" value="1"/>
</dbReference>
<comment type="similarity">
    <text evidence="1">Belongs to the NADH:flavin oxidoreductase/NADH oxidase family.</text>
</comment>
<protein>
    <recommendedName>
        <fullName evidence="5">NADH:flavin oxidoreductase/NADH oxidase N-terminal domain-containing protein</fullName>
    </recommendedName>
</protein>
<dbReference type="eggNOG" id="KOG0134">
    <property type="taxonomic scope" value="Eukaryota"/>
</dbReference>
<evidence type="ECO:0000313" key="6">
    <source>
        <dbReference type="EMBL" id="OAF62485.1"/>
    </source>
</evidence>
<name>A0A177AKC7_9PEZI</name>
<dbReference type="Gene3D" id="3.20.20.70">
    <property type="entry name" value="Aldolase class I"/>
    <property type="match status" value="1"/>
</dbReference>
<keyword evidence="4" id="KW-0560">Oxidoreductase</keyword>
<accession>A0A177AKC7</accession>
<organism evidence="6">
    <name type="scientific">Pseudogymnoascus destructans</name>
    <dbReference type="NCBI Taxonomy" id="655981"/>
    <lineage>
        <taxon>Eukaryota</taxon>
        <taxon>Fungi</taxon>
        <taxon>Dikarya</taxon>
        <taxon>Ascomycota</taxon>
        <taxon>Pezizomycotina</taxon>
        <taxon>Leotiomycetes</taxon>
        <taxon>Thelebolales</taxon>
        <taxon>Thelebolaceae</taxon>
        <taxon>Pseudogymnoascus</taxon>
    </lineage>
</organism>
<evidence type="ECO:0000256" key="4">
    <source>
        <dbReference type="ARBA" id="ARBA00023002"/>
    </source>
</evidence>
<dbReference type="InterPro" id="IPR051799">
    <property type="entry name" value="NADH_flavin_oxidoreductase"/>
</dbReference>
<dbReference type="Proteomes" id="UP000077154">
    <property type="component" value="Unassembled WGS sequence"/>
</dbReference>
<dbReference type="InterPro" id="IPR013785">
    <property type="entry name" value="Aldolase_TIM"/>
</dbReference>
<dbReference type="EMBL" id="KV441387">
    <property type="protein sequence ID" value="OAF62485.1"/>
    <property type="molecule type" value="Genomic_DNA"/>
</dbReference>
<dbReference type="InterPro" id="IPR001155">
    <property type="entry name" value="OxRdtase_FMN_N"/>
</dbReference>
<dbReference type="AlphaFoldDB" id="A0A177AKC7"/>
<gene>
    <name evidence="6" type="ORF">VC83_01230</name>
</gene>
<sequence>MLLSQEIVLPCGLRFANRLSKAAMAENLAPNHIPNDKLIKAYEEWSDGDWGMMLTGNVMVSDTHMGSVKDVAISSNASAQASKDLQETWKHWADTCQRHGTPTVVQLCHPGRQSPPGAGSRGFFEKTVAPSAVKLDFGPRIVDKLAVSLVFGTPREMTVDEISGDGGLVDQFVAAAKQCMDAGFKGVQLHGAHGYLLAQFLSPQTNRRTDEFGGSPAKRAEIVLRIIRAVRSATSKDFCIGIKMNSVDTASSASLSDTMEQIKLVVDCGIDFIEISGGTYENPKMMVDPEADSAHKAPASAAANKTFQRESFFLEFAKTVRETFPDLVLMVTGGFRTRLGMEHALKSGGCDIVGIGRPAAVIPRLPKEIILNTKDVSDEQANVTLAAFQMPLYVRTFGLKQVGAGVQTVYYVAQIGRMGRGLVPVDNRIKASA</sequence>
<dbReference type="GO" id="GO:0010181">
    <property type="term" value="F:FMN binding"/>
    <property type="evidence" value="ECO:0007669"/>
    <property type="project" value="InterPro"/>
</dbReference>
<dbReference type="GO" id="GO:0016491">
    <property type="term" value="F:oxidoreductase activity"/>
    <property type="evidence" value="ECO:0007669"/>
    <property type="project" value="UniProtKB-KW"/>
</dbReference>
<dbReference type="VEuPathDB" id="FungiDB:GMDG_00545"/>
<proteinExistence type="inferred from homology"/>
<dbReference type="OrthoDB" id="1663137at2759"/>
<evidence type="ECO:0000259" key="5">
    <source>
        <dbReference type="Pfam" id="PF00724"/>
    </source>
</evidence>
<evidence type="ECO:0000256" key="1">
    <source>
        <dbReference type="ARBA" id="ARBA00005979"/>
    </source>
</evidence>
<feature type="domain" description="NADH:flavin oxidoreductase/NADH oxidase N-terminal" evidence="5">
    <location>
        <begin position="17"/>
        <end position="369"/>
    </location>
</feature>
<keyword evidence="2" id="KW-0285">Flavoprotein</keyword>
<evidence type="ECO:0000256" key="2">
    <source>
        <dbReference type="ARBA" id="ARBA00022630"/>
    </source>
</evidence>